<dbReference type="InterPro" id="IPR002818">
    <property type="entry name" value="DJ-1/PfpI"/>
</dbReference>
<dbReference type="HOGENOM" id="CLU_000445_44_4_0"/>
<dbReference type="GO" id="GO:0005737">
    <property type="term" value="C:cytoplasm"/>
    <property type="evidence" value="ECO:0007669"/>
    <property type="project" value="TreeGrafter"/>
</dbReference>
<dbReference type="SUPFAM" id="SSF52317">
    <property type="entry name" value="Class I glutamine amidotransferase-like"/>
    <property type="match status" value="1"/>
</dbReference>
<feature type="domain" description="DJ-1/PfpI" evidence="1">
    <location>
        <begin position="11"/>
        <end position="169"/>
    </location>
</feature>
<keyword evidence="3" id="KW-1185">Reference proteome</keyword>
<name>B1ZX06_OPITP</name>
<dbReference type="EMBL" id="CP001032">
    <property type="protein sequence ID" value="ACB75117.1"/>
    <property type="molecule type" value="Genomic_DNA"/>
</dbReference>
<gene>
    <name evidence="2" type="ordered locus">Oter_1834</name>
</gene>
<dbReference type="STRING" id="452637.Oter_1834"/>
<dbReference type="Proteomes" id="UP000007013">
    <property type="component" value="Chromosome"/>
</dbReference>
<proteinExistence type="predicted"/>
<reference evidence="2 3" key="1">
    <citation type="journal article" date="2011" name="J. Bacteriol.">
        <title>Genome sequence of the verrucomicrobium Opitutus terrae PB90-1, an abundant inhabitant of rice paddy soil ecosystems.</title>
        <authorList>
            <person name="van Passel M.W."/>
            <person name="Kant R."/>
            <person name="Palva A."/>
            <person name="Copeland A."/>
            <person name="Lucas S."/>
            <person name="Lapidus A."/>
            <person name="Glavina del Rio T."/>
            <person name="Pitluck S."/>
            <person name="Goltsman E."/>
            <person name="Clum A."/>
            <person name="Sun H."/>
            <person name="Schmutz J."/>
            <person name="Larimer F.W."/>
            <person name="Land M.L."/>
            <person name="Hauser L."/>
            <person name="Kyrpides N."/>
            <person name="Mikhailova N."/>
            <person name="Richardson P.P."/>
            <person name="Janssen P.H."/>
            <person name="de Vos W.M."/>
            <person name="Smidt H."/>
        </authorList>
    </citation>
    <scope>NUCLEOTIDE SEQUENCE [LARGE SCALE GENOMIC DNA]</scope>
    <source>
        <strain evidence="3">DSM 11246 / JCM 15787 / PB90-1</strain>
    </source>
</reference>
<protein>
    <submittedName>
        <fullName evidence="2">ThiJ/PfpI domain protein</fullName>
    </submittedName>
</protein>
<dbReference type="AlphaFoldDB" id="B1ZX06"/>
<dbReference type="InterPro" id="IPR029062">
    <property type="entry name" value="Class_I_gatase-like"/>
</dbReference>
<dbReference type="PANTHER" id="PTHR48094:SF12">
    <property type="entry name" value="PARKINSON DISEASE PROTEIN 7 HOMOLOG"/>
    <property type="match status" value="1"/>
</dbReference>
<dbReference type="InterPro" id="IPR050325">
    <property type="entry name" value="Prot/Nucl_acid_deglycase"/>
</dbReference>
<dbReference type="Pfam" id="PF01965">
    <property type="entry name" value="DJ-1_PfpI"/>
    <property type="match status" value="1"/>
</dbReference>
<dbReference type="PANTHER" id="PTHR48094">
    <property type="entry name" value="PROTEIN/NUCLEIC ACID DEGLYCASE DJ-1-RELATED"/>
    <property type="match status" value="1"/>
</dbReference>
<dbReference type="Gene3D" id="3.40.50.880">
    <property type="match status" value="1"/>
</dbReference>
<evidence type="ECO:0000313" key="3">
    <source>
        <dbReference type="Proteomes" id="UP000007013"/>
    </source>
</evidence>
<dbReference type="CDD" id="cd03135">
    <property type="entry name" value="GATase1_DJ-1"/>
    <property type="match status" value="1"/>
</dbReference>
<evidence type="ECO:0000259" key="1">
    <source>
        <dbReference type="Pfam" id="PF01965"/>
    </source>
</evidence>
<sequence length="178" mass="19002">MQRLPMNKIIALVIAPGEFRDEEYIEPKTLFEQHGARTVTISTTLEPVTGMLGATVQATLLLKDAQADNFDAVVFVGGMGARRLYHEPEALRLARQAVAHNKVVGAICLAPNILAQAGVLKNRRATAWAFEVPAAEAVNQVGESVVRDGRIITANGPQAATPFAQAIAELLLAAPTPQ</sequence>
<organism evidence="2 3">
    <name type="scientific">Opitutus terrae (strain DSM 11246 / JCM 15787 / PB90-1)</name>
    <dbReference type="NCBI Taxonomy" id="452637"/>
    <lineage>
        <taxon>Bacteria</taxon>
        <taxon>Pseudomonadati</taxon>
        <taxon>Verrucomicrobiota</taxon>
        <taxon>Opitutia</taxon>
        <taxon>Opitutales</taxon>
        <taxon>Opitutaceae</taxon>
        <taxon>Opitutus</taxon>
    </lineage>
</organism>
<evidence type="ECO:0000313" key="2">
    <source>
        <dbReference type="EMBL" id="ACB75117.1"/>
    </source>
</evidence>
<dbReference type="eggNOG" id="COG0693">
    <property type="taxonomic scope" value="Bacteria"/>
</dbReference>
<accession>B1ZX06</accession>
<dbReference type="KEGG" id="ote:Oter_1834"/>